<dbReference type="RefSeq" id="WP_099643731.1">
    <property type="nucleotide sequence ID" value="NZ_NKHF01000099.1"/>
</dbReference>
<keyword evidence="1" id="KW-0472">Membrane</keyword>
<dbReference type="InterPro" id="IPR010982">
    <property type="entry name" value="Lambda_DNA-bd_dom_sf"/>
</dbReference>
<dbReference type="SUPFAM" id="SSF47413">
    <property type="entry name" value="lambda repressor-like DNA-binding domains"/>
    <property type="match status" value="1"/>
</dbReference>
<comment type="caution">
    <text evidence="3">The sequence shown here is derived from an EMBL/GenBank/DDBJ whole genome shotgun (WGS) entry which is preliminary data.</text>
</comment>
<gene>
    <name evidence="3" type="ORF">CEX98_19805</name>
</gene>
<dbReference type="OrthoDB" id="21915at2"/>
<sequence length="108" mass="11785">MQINNNTVKQLRTEKSWTQQHLADASGVSLRTIQRVESDGTASKETVMSLCAVFEISQAKLIDLTGMLQSKGNKADKTVSYHLFLFTAILSLSVGGIIGAGLIYLLIR</sequence>
<keyword evidence="4" id="KW-1185">Reference proteome</keyword>
<dbReference type="SMART" id="SM00530">
    <property type="entry name" value="HTH_XRE"/>
    <property type="match status" value="1"/>
</dbReference>
<dbReference type="InterPro" id="IPR001387">
    <property type="entry name" value="Cro/C1-type_HTH"/>
</dbReference>
<proteinExistence type="predicted"/>
<dbReference type="CDD" id="cd00093">
    <property type="entry name" value="HTH_XRE"/>
    <property type="match status" value="1"/>
</dbReference>
<feature type="domain" description="HTH cro/C1-type" evidence="2">
    <location>
        <begin position="8"/>
        <end position="61"/>
    </location>
</feature>
<dbReference type="GO" id="GO:0003677">
    <property type="term" value="F:DNA binding"/>
    <property type="evidence" value="ECO:0007669"/>
    <property type="project" value="InterPro"/>
</dbReference>
<feature type="transmembrane region" description="Helical" evidence="1">
    <location>
        <begin position="83"/>
        <end position="107"/>
    </location>
</feature>
<accession>A0A2A5JKY6</accession>
<keyword evidence="1" id="KW-0812">Transmembrane</keyword>
<evidence type="ECO:0000256" key="1">
    <source>
        <dbReference type="SAM" id="Phobius"/>
    </source>
</evidence>
<reference evidence="4" key="1">
    <citation type="journal article" date="2019" name="Genome Announc.">
        <title>Draft Genome Sequence of Pseudoalteromonas piscicida Strain 36Y ROTHPW, an Hypersaline Seawater Isolate from the South Coast of Sonora, Mexico.</title>
        <authorList>
            <person name="Sanchez-Diaz R."/>
            <person name="Molina-Garza Z.J."/>
            <person name="Cruz-Suarez L.E."/>
            <person name="Selvin J."/>
            <person name="Kiran G.S."/>
            <person name="Ibarra-Gamez J.C."/>
            <person name="Gomez-Gil B."/>
            <person name="Galaviz-Silva L."/>
        </authorList>
    </citation>
    <scope>NUCLEOTIDE SEQUENCE [LARGE SCALE GENOMIC DNA]</scope>
    <source>
        <strain evidence="4">36Y_RITHPW</strain>
    </source>
</reference>
<dbReference type="Gene3D" id="1.10.260.40">
    <property type="entry name" value="lambda repressor-like DNA-binding domains"/>
    <property type="match status" value="1"/>
</dbReference>
<protein>
    <submittedName>
        <fullName evidence="3">Transcriptional regulator</fullName>
    </submittedName>
</protein>
<evidence type="ECO:0000259" key="2">
    <source>
        <dbReference type="PROSITE" id="PS50943"/>
    </source>
</evidence>
<dbReference type="Pfam" id="PF01381">
    <property type="entry name" value="HTH_3"/>
    <property type="match status" value="1"/>
</dbReference>
<dbReference type="PROSITE" id="PS50943">
    <property type="entry name" value="HTH_CROC1"/>
    <property type="match status" value="1"/>
</dbReference>
<dbReference type="Proteomes" id="UP000228621">
    <property type="component" value="Unassembled WGS sequence"/>
</dbReference>
<evidence type="ECO:0000313" key="4">
    <source>
        <dbReference type="Proteomes" id="UP000228621"/>
    </source>
</evidence>
<evidence type="ECO:0000313" key="3">
    <source>
        <dbReference type="EMBL" id="PCK30037.1"/>
    </source>
</evidence>
<dbReference type="AlphaFoldDB" id="A0A2A5JKY6"/>
<name>A0A2A5JKY6_PSEO7</name>
<organism evidence="3 4">
    <name type="scientific">Pseudoalteromonas piscicida</name>
    <dbReference type="NCBI Taxonomy" id="43662"/>
    <lineage>
        <taxon>Bacteria</taxon>
        <taxon>Pseudomonadati</taxon>
        <taxon>Pseudomonadota</taxon>
        <taxon>Gammaproteobacteria</taxon>
        <taxon>Alteromonadales</taxon>
        <taxon>Pseudoalteromonadaceae</taxon>
        <taxon>Pseudoalteromonas</taxon>
    </lineage>
</organism>
<dbReference type="EMBL" id="NKHF01000099">
    <property type="protein sequence ID" value="PCK30037.1"/>
    <property type="molecule type" value="Genomic_DNA"/>
</dbReference>
<keyword evidence="1" id="KW-1133">Transmembrane helix</keyword>